<keyword evidence="1" id="KW-0472">Membrane</keyword>
<feature type="transmembrane region" description="Helical" evidence="1">
    <location>
        <begin position="44"/>
        <end position="66"/>
    </location>
</feature>
<dbReference type="OrthoDB" id="5515308at2"/>
<proteinExistence type="predicted"/>
<dbReference type="STRING" id="714943.Mucpa_4336"/>
<name>H1Y0F9_9SPHI</name>
<dbReference type="RefSeq" id="WP_008509229.1">
    <property type="nucleotide sequence ID" value="NZ_CM001403.1"/>
</dbReference>
<dbReference type="EMBL" id="CM001403">
    <property type="protein sequence ID" value="EHQ28426.1"/>
    <property type="molecule type" value="Genomic_DNA"/>
</dbReference>
<dbReference type="AlphaFoldDB" id="H1Y0F9"/>
<dbReference type="Pfam" id="PF06127">
    <property type="entry name" value="Mpo1-like"/>
    <property type="match status" value="1"/>
</dbReference>
<feature type="transmembrane region" description="Helical" evidence="1">
    <location>
        <begin position="100"/>
        <end position="116"/>
    </location>
</feature>
<dbReference type="InterPro" id="IPR009305">
    <property type="entry name" value="Mpo1-like"/>
</dbReference>
<dbReference type="HOGENOM" id="CLU_081702_2_1_10"/>
<evidence type="ECO:0000313" key="3">
    <source>
        <dbReference type="Proteomes" id="UP000002774"/>
    </source>
</evidence>
<gene>
    <name evidence="2" type="ORF">Mucpa_4336</name>
</gene>
<feature type="transmembrane region" description="Helical" evidence="1">
    <location>
        <begin position="161"/>
        <end position="179"/>
    </location>
</feature>
<keyword evidence="3" id="KW-1185">Reference proteome</keyword>
<accession>H1Y0F9</accession>
<sequence>MSTNSKNTKASKAFPPVGGKVEKRLVDTYFDQYAESHQNPTNKLIHWICVPLIVFSLLGVVWSIPFPYIKFLGSYNGFVNWASFLIAFSVYYYYKLSPVLSYFMLLIIFAFSYGIIQLEFWQKTGGPQVWQSCLAIFVLSWGGQFIGHKIEGKKPSFLDDLKFLLIGPIWLVHFILLKLKIKY</sequence>
<dbReference type="GO" id="GO:0046521">
    <property type="term" value="P:sphingoid catabolic process"/>
    <property type="evidence" value="ECO:0007669"/>
    <property type="project" value="TreeGrafter"/>
</dbReference>
<dbReference type="PANTHER" id="PTHR28026">
    <property type="entry name" value="DUF962 DOMAIN PROTEIN (AFU_ORTHOLOGUE AFUA_8G05310)"/>
    <property type="match status" value="1"/>
</dbReference>
<reference evidence="2" key="1">
    <citation type="submission" date="2011-09" db="EMBL/GenBank/DDBJ databases">
        <title>The permanent draft genome of Mucilaginibacter paludis DSM 18603.</title>
        <authorList>
            <consortium name="US DOE Joint Genome Institute (JGI-PGF)"/>
            <person name="Lucas S."/>
            <person name="Han J."/>
            <person name="Lapidus A."/>
            <person name="Bruce D."/>
            <person name="Goodwin L."/>
            <person name="Pitluck S."/>
            <person name="Peters L."/>
            <person name="Kyrpides N."/>
            <person name="Mavromatis K."/>
            <person name="Ivanova N."/>
            <person name="Mikhailova N."/>
            <person name="Held B."/>
            <person name="Detter J.C."/>
            <person name="Tapia R."/>
            <person name="Han C."/>
            <person name="Land M."/>
            <person name="Hauser L."/>
            <person name="Markowitz V."/>
            <person name="Cheng J.-F."/>
            <person name="Hugenholtz P."/>
            <person name="Woyke T."/>
            <person name="Wu D."/>
            <person name="Tindall B."/>
            <person name="Brambilla E."/>
            <person name="Klenk H.-P."/>
            <person name="Eisen J.A."/>
        </authorList>
    </citation>
    <scope>NUCLEOTIDE SEQUENCE [LARGE SCALE GENOMIC DNA]</scope>
    <source>
        <strain evidence="2">DSM 18603</strain>
    </source>
</reference>
<evidence type="ECO:0000313" key="2">
    <source>
        <dbReference type="EMBL" id="EHQ28426.1"/>
    </source>
</evidence>
<keyword evidence="1" id="KW-0812">Transmembrane</keyword>
<protein>
    <recommendedName>
        <fullName evidence="4">DUF962 domain-containing protein</fullName>
    </recommendedName>
</protein>
<feature type="transmembrane region" description="Helical" evidence="1">
    <location>
        <begin position="78"/>
        <end position="94"/>
    </location>
</feature>
<organism evidence="2 3">
    <name type="scientific">Mucilaginibacter paludis DSM 18603</name>
    <dbReference type="NCBI Taxonomy" id="714943"/>
    <lineage>
        <taxon>Bacteria</taxon>
        <taxon>Pseudomonadati</taxon>
        <taxon>Bacteroidota</taxon>
        <taxon>Sphingobacteriia</taxon>
        <taxon>Sphingobacteriales</taxon>
        <taxon>Sphingobacteriaceae</taxon>
        <taxon>Mucilaginibacter</taxon>
    </lineage>
</organism>
<dbReference type="Proteomes" id="UP000002774">
    <property type="component" value="Chromosome"/>
</dbReference>
<evidence type="ECO:0008006" key="4">
    <source>
        <dbReference type="Google" id="ProtNLM"/>
    </source>
</evidence>
<evidence type="ECO:0000256" key="1">
    <source>
        <dbReference type="SAM" id="Phobius"/>
    </source>
</evidence>
<dbReference type="eggNOG" id="COG4539">
    <property type="taxonomic scope" value="Bacteria"/>
</dbReference>
<dbReference type="PANTHER" id="PTHR28026:SF9">
    <property type="entry name" value="2-HYDROXY-PALMITIC ACID DIOXYGENASE MPO1"/>
    <property type="match status" value="1"/>
</dbReference>
<keyword evidence="1" id="KW-1133">Transmembrane helix</keyword>
<dbReference type="GO" id="GO:0016020">
    <property type="term" value="C:membrane"/>
    <property type="evidence" value="ECO:0007669"/>
    <property type="project" value="GOC"/>
</dbReference>